<evidence type="ECO:0000256" key="3">
    <source>
        <dbReference type="ARBA" id="ARBA00023136"/>
    </source>
</evidence>
<organism evidence="5">
    <name type="scientific">marine metagenome</name>
    <dbReference type="NCBI Taxonomy" id="408172"/>
    <lineage>
        <taxon>unclassified sequences</taxon>
        <taxon>metagenomes</taxon>
        <taxon>ecological metagenomes</taxon>
    </lineage>
</organism>
<dbReference type="GO" id="GO:0009306">
    <property type="term" value="P:protein secretion"/>
    <property type="evidence" value="ECO:0007669"/>
    <property type="project" value="InterPro"/>
</dbReference>
<evidence type="ECO:0000256" key="1">
    <source>
        <dbReference type="ARBA" id="ARBA00004370"/>
    </source>
</evidence>
<evidence type="ECO:0000256" key="2">
    <source>
        <dbReference type="ARBA" id="ARBA00022729"/>
    </source>
</evidence>
<proteinExistence type="predicted"/>
<feature type="domain" description="Type II/III secretion system secretin-like" evidence="4">
    <location>
        <begin position="201"/>
        <end position="329"/>
    </location>
</feature>
<protein>
    <recommendedName>
        <fullName evidence="4">Type II/III secretion system secretin-like domain-containing protein</fullName>
    </recommendedName>
</protein>
<comment type="subcellular location">
    <subcellularLocation>
        <location evidence="1">Membrane</location>
    </subcellularLocation>
</comment>
<keyword evidence="3" id="KW-0472">Membrane</keyword>
<feature type="non-terminal residue" evidence="5">
    <location>
        <position position="330"/>
    </location>
</feature>
<feature type="non-terminal residue" evidence="5">
    <location>
        <position position="1"/>
    </location>
</feature>
<evidence type="ECO:0000259" key="4">
    <source>
        <dbReference type="Pfam" id="PF00263"/>
    </source>
</evidence>
<dbReference type="GO" id="GO:0016020">
    <property type="term" value="C:membrane"/>
    <property type="evidence" value="ECO:0007669"/>
    <property type="project" value="UniProtKB-SubCell"/>
</dbReference>
<dbReference type="Pfam" id="PF00263">
    <property type="entry name" value="Secretin"/>
    <property type="match status" value="1"/>
</dbReference>
<dbReference type="EMBL" id="UINC01115857">
    <property type="protein sequence ID" value="SVC87188.1"/>
    <property type="molecule type" value="Genomic_DNA"/>
</dbReference>
<dbReference type="AlphaFoldDB" id="A0A382QQI3"/>
<dbReference type="InterPro" id="IPR050810">
    <property type="entry name" value="Bact_Secretion_Sys_Channel"/>
</dbReference>
<dbReference type="GO" id="GO:0015627">
    <property type="term" value="C:type II protein secretion system complex"/>
    <property type="evidence" value="ECO:0007669"/>
    <property type="project" value="TreeGrafter"/>
</dbReference>
<dbReference type="InterPro" id="IPR004846">
    <property type="entry name" value="T2SS/T3SS_dom"/>
</dbReference>
<evidence type="ECO:0000313" key="5">
    <source>
        <dbReference type="EMBL" id="SVC87188.1"/>
    </source>
</evidence>
<gene>
    <name evidence="5" type="ORF">METZ01_LOCUS340042</name>
</gene>
<accession>A0A382QQI3</accession>
<keyword evidence="2" id="KW-0732">Signal</keyword>
<dbReference type="PANTHER" id="PTHR30332:SF24">
    <property type="entry name" value="SECRETIN GSPD-RELATED"/>
    <property type="match status" value="1"/>
</dbReference>
<dbReference type="PANTHER" id="PTHR30332">
    <property type="entry name" value="PROBABLE GENERAL SECRETION PATHWAY PROTEIN D"/>
    <property type="match status" value="1"/>
</dbReference>
<reference evidence="5" key="1">
    <citation type="submission" date="2018-05" db="EMBL/GenBank/DDBJ databases">
        <authorList>
            <person name="Lanie J.A."/>
            <person name="Ng W.-L."/>
            <person name="Kazmierczak K.M."/>
            <person name="Andrzejewski T.M."/>
            <person name="Davidsen T.M."/>
            <person name="Wayne K.J."/>
            <person name="Tettelin H."/>
            <person name="Glass J.I."/>
            <person name="Rusch D."/>
            <person name="Podicherti R."/>
            <person name="Tsui H.-C.T."/>
            <person name="Winkler M.E."/>
        </authorList>
    </citation>
    <scope>NUCLEOTIDE SEQUENCE</scope>
</reference>
<dbReference type="InterPro" id="IPR001775">
    <property type="entry name" value="GspD/PilQ"/>
</dbReference>
<sequence length="330" mass="35218">SYVEVDRALAILKTIGYTVVEFKGSKGELAGEYTFTPSVSAGLNIKDLPKKDTLPIIIKMPDTETVSLLTQEKGKSAKGKKAELGLDLAGIPMLGTTAGSPQQQLLIGYNPNDFEPVAKLLDIINNTIDLPAAQIQIEALVIEIDTDQLNSLGIDFGASQGGISAEFPQADATTGALNPFTFVFDRTILGTSADFSANIKALISASAAEILSRPSVLVLDGRQARIQVGQQIPIVKTTSTQTAVSRSVDYIPVGIVLNLRPRVSQDQTRITIQIETIITETEERLGALATTSGVEEAPLINNRKVQSFVRVANNTPFIVGGLISKKKSDV</sequence>
<name>A0A382QQI3_9ZZZZ</name>
<dbReference type="PRINTS" id="PR00811">
    <property type="entry name" value="BCTERIALGSPD"/>
</dbReference>